<dbReference type="EMBL" id="STGW01000022">
    <property type="protein sequence ID" value="THV08874.1"/>
    <property type="molecule type" value="Genomic_DNA"/>
</dbReference>
<gene>
    <name evidence="1" type="ORF">E9934_18525</name>
</gene>
<accession>A0A4S8N236</accession>
<comment type="caution">
    <text evidence="1">The sequence shown here is derived from an EMBL/GenBank/DDBJ whole genome shotgun (WGS) entry which is preliminary data.</text>
</comment>
<sequence>MGFAPLATLSDYRGYRGDENATVGALTLRRPSSVVRTALVGFTPYATDDDSVPVDAKVKATLAEAVCAQVAYWDEAGETGTALTKGSRVRPS</sequence>
<proteinExistence type="predicted"/>
<keyword evidence="2" id="KW-1185">Reference proteome</keyword>
<name>A0A4S8N236_9ACTN</name>
<organism evidence="1 2">
    <name type="scientific">Nocardioides caeni</name>
    <dbReference type="NCBI Taxonomy" id="574700"/>
    <lineage>
        <taxon>Bacteria</taxon>
        <taxon>Bacillati</taxon>
        <taxon>Actinomycetota</taxon>
        <taxon>Actinomycetes</taxon>
        <taxon>Propionibacteriales</taxon>
        <taxon>Nocardioidaceae</taxon>
        <taxon>Nocardioides</taxon>
    </lineage>
</organism>
<protein>
    <submittedName>
        <fullName evidence="1">Uncharacterized protein</fullName>
    </submittedName>
</protein>
<dbReference type="AlphaFoldDB" id="A0A4S8N236"/>
<dbReference type="RefSeq" id="WP_136564387.1">
    <property type="nucleotide sequence ID" value="NZ_BAABLS010000005.1"/>
</dbReference>
<evidence type="ECO:0000313" key="2">
    <source>
        <dbReference type="Proteomes" id="UP000307087"/>
    </source>
</evidence>
<dbReference type="Proteomes" id="UP000307087">
    <property type="component" value="Unassembled WGS sequence"/>
</dbReference>
<dbReference type="OrthoDB" id="4236785at2"/>
<evidence type="ECO:0000313" key="1">
    <source>
        <dbReference type="EMBL" id="THV08874.1"/>
    </source>
</evidence>
<reference evidence="1 2" key="1">
    <citation type="journal article" date="2009" name="Int. J. Syst. Evol. Microbiol.">
        <title>Nocardioides caeni sp. nov., isolated from wastewater.</title>
        <authorList>
            <person name="Yoon J.H."/>
            <person name="Kang S.J."/>
            <person name="Park S."/>
            <person name="Kim W."/>
            <person name="Oh T.K."/>
        </authorList>
    </citation>
    <scope>NUCLEOTIDE SEQUENCE [LARGE SCALE GENOMIC DNA]</scope>
    <source>
        <strain evidence="1 2">DSM 23134</strain>
    </source>
</reference>